<name>A0ACB7SKR4_HYAAI</name>
<keyword evidence="2" id="KW-1185">Reference proteome</keyword>
<accession>A0ACB7SKR4</accession>
<dbReference type="EMBL" id="CM023484">
    <property type="protein sequence ID" value="KAH6934647.1"/>
    <property type="molecule type" value="Genomic_DNA"/>
</dbReference>
<reference evidence="1" key="1">
    <citation type="submission" date="2020-05" db="EMBL/GenBank/DDBJ databases">
        <title>Large-scale comparative analyses of tick genomes elucidate their genetic diversity and vector capacities.</title>
        <authorList>
            <person name="Jia N."/>
            <person name="Wang J."/>
            <person name="Shi W."/>
            <person name="Du L."/>
            <person name="Sun Y."/>
            <person name="Zhan W."/>
            <person name="Jiang J."/>
            <person name="Wang Q."/>
            <person name="Zhang B."/>
            <person name="Ji P."/>
            <person name="Sakyi L.B."/>
            <person name="Cui X."/>
            <person name="Yuan T."/>
            <person name="Jiang B."/>
            <person name="Yang W."/>
            <person name="Lam T.T.-Y."/>
            <person name="Chang Q."/>
            <person name="Ding S."/>
            <person name="Wang X."/>
            <person name="Zhu J."/>
            <person name="Ruan X."/>
            <person name="Zhao L."/>
            <person name="Wei J."/>
            <person name="Que T."/>
            <person name="Du C."/>
            <person name="Cheng J."/>
            <person name="Dai P."/>
            <person name="Han X."/>
            <person name="Huang E."/>
            <person name="Gao Y."/>
            <person name="Liu J."/>
            <person name="Shao H."/>
            <person name="Ye R."/>
            <person name="Li L."/>
            <person name="Wei W."/>
            <person name="Wang X."/>
            <person name="Wang C."/>
            <person name="Yang T."/>
            <person name="Huo Q."/>
            <person name="Li W."/>
            <person name="Guo W."/>
            <person name="Chen H."/>
            <person name="Zhou L."/>
            <person name="Ni X."/>
            <person name="Tian J."/>
            <person name="Zhou Y."/>
            <person name="Sheng Y."/>
            <person name="Liu T."/>
            <person name="Pan Y."/>
            <person name="Xia L."/>
            <person name="Li J."/>
            <person name="Zhao F."/>
            <person name="Cao W."/>
        </authorList>
    </citation>
    <scope>NUCLEOTIDE SEQUENCE</scope>
    <source>
        <strain evidence="1">Hyas-2018</strain>
    </source>
</reference>
<gene>
    <name evidence="1" type="ORF">HPB50_026264</name>
</gene>
<dbReference type="Proteomes" id="UP000821845">
    <property type="component" value="Chromosome 4"/>
</dbReference>
<evidence type="ECO:0000313" key="2">
    <source>
        <dbReference type="Proteomes" id="UP000821845"/>
    </source>
</evidence>
<comment type="caution">
    <text evidence="1">The sequence shown here is derived from an EMBL/GenBank/DDBJ whole genome shotgun (WGS) entry which is preliminary data.</text>
</comment>
<organism evidence="1 2">
    <name type="scientific">Hyalomma asiaticum</name>
    <name type="common">Tick</name>
    <dbReference type="NCBI Taxonomy" id="266040"/>
    <lineage>
        <taxon>Eukaryota</taxon>
        <taxon>Metazoa</taxon>
        <taxon>Ecdysozoa</taxon>
        <taxon>Arthropoda</taxon>
        <taxon>Chelicerata</taxon>
        <taxon>Arachnida</taxon>
        <taxon>Acari</taxon>
        <taxon>Parasitiformes</taxon>
        <taxon>Ixodida</taxon>
        <taxon>Ixodoidea</taxon>
        <taxon>Ixodidae</taxon>
        <taxon>Hyalomminae</taxon>
        <taxon>Hyalomma</taxon>
    </lineage>
</organism>
<protein>
    <submittedName>
        <fullName evidence="1">Uncharacterized protein</fullName>
    </submittedName>
</protein>
<evidence type="ECO:0000313" key="1">
    <source>
        <dbReference type="EMBL" id="KAH6934647.1"/>
    </source>
</evidence>
<sequence>MCLLFVYTNPDPDDDEFSMVLVNVRDEFFHRPTKPASFWEDEPDIVGGRDQEKGREGGTWMAVSKGGRIAALLNILQPAHRMDPTKRGRGFLVVDFIKSTVDGNTYLTKLMKEKDEFNGFLFVAIEAKQVSRCSSLYCRVGSLPLQKKISMSYYSNLQEGGPVQAEPGFYAFGNSVPPQFWAKVKYGKQKFEELIRENNRFSQKDQLLKKIYDFLDDPTSYPVDDAMRKQSQEPESTLRLMNQMKYILPNYNYGTRTHTVLFVNGTGKAEFIEKSIKEPIDITSKIVWETKSFTFDIV</sequence>
<proteinExistence type="predicted"/>